<dbReference type="RefSeq" id="WP_264288847.1">
    <property type="nucleotide sequence ID" value="NZ_JAOZEV010000038.1"/>
</dbReference>
<evidence type="ECO:0000313" key="2">
    <source>
        <dbReference type="Proteomes" id="UP001151133"/>
    </source>
</evidence>
<evidence type="ECO:0000313" key="1">
    <source>
        <dbReference type="EMBL" id="MCV9934685.1"/>
    </source>
</evidence>
<gene>
    <name evidence="1" type="ORF">OIU80_20585</name>
</gene>
<sequence length="42" mass="4880">MFSLTDFYLQVVLHSHVGHGSEPDYIVFDKLLLFQIMVLRAV</sequence>
<dbReference type="AlphaFoldDB" id="A0A9X3HNL9"/>
<keyword evidence="2" id="KW-1185">Reference proteome</keyword>
<reference evidence="1" key="1">
    <citation type="submission" date="2022-10" db="EMBL/GenBank/DDBJ databases">
        <title>Two novel species of Flavobacterium.</title>
        <authorList>
            <person name="Liu Q."/>
            <person name="Xin Y.-H."/>
        </authorList>
    </citation>
    <scope>NUCLEOTIDE SEQUENCE</scope>
    <source>
        <strain evidence="1">LS1R47</strain>
    </source>
</reference>
<dbReference type="Proteomes" id="UP001151133">
    <property type="component" value="Unassembled WGS sequence"/>
</dbReference>
<comment type="caution">
    <text evidence="1">The sequence shown here is derived from an EMBL/GenBank/DDBJ whole genome shotgun (WGS) entry which is preliminary data.</text>
</comment>
<dbReference type="EMBL" id="JAOZEV010000038">
    <property type="protein sequence ID" value="MCV9934685.1"/>
    <property type="molecule type" value="Genomic_DNA"/>
</dbReference>
<proteinExistence type="predicted"/>
<accession>A0A9X3HNL9</accession>
<organism evidence="1 2">
    <name type="scientific">Flavobacterium frigoritolerans</name>
    <dbReference type="NCBI Taxonomy" id="2987686"/>
    <lineage>
        <taxon>Bacteria</taxon>
        <taxon>Pseudomonadati</taxon>
        <taxon>Bacteroidota</taxon>
        <taxon>Flavobacteriia</taxon>
        <taxon>Flavobacteriales</taxon>
        <taxon>Flavobacteriaceae</taxon>
        <taxon>Flavobacterium</taxon>
    </lineage>
</organism>
<protein>
    <submittedName>
        <fullName evidence="1">Uncharacterized protein</fullName>
    </submittedName>
</protein>
<name>A0A9X3HNL9_9FLAO</name>